<dbReference type="STRING" id="1416779.SAMN05444409_0038"/>
<feature type="region of interest" description="Disordered" evidence="1">
    <location>
        <begin position="160"/>
        <end position="200"/>
    </location>
</feature>
<dbReference type="RefSeq" id="WP_074232925.1">
    <property type="nucleotide sequence ID" value="NZ_FSRK01000001.1"/>
</dbReference>
<gene>
    <name evidence="2" type="ORF">SAMN05444409_0038</name>
</gene>
<evidence type="ECO:0000313" key="2">
    <source>
        <dbReference type="EMBL" id="SIN74111.1"/>
    </source>
</evidence>
<evidence type="ECO:0000313" key="3">
    <source>
        <dbReference type="Proteomes" id="UP000185207"/>
    </source>
</evidence>
<name>A0A1N6DTM1_9FLAO</name>
<dbReference type="OrthoDB" id="1252621at2"/>
<proteinExistence type="predicted"/>
<sequence length="200" mass="21523">MKKTLLTLALAGIVMTANSCKKNDDSTTKIDFTQSYEDAALALSSAQKNYEAALATNDPVKIEAAKKELEAAQQKYVESKNTYVAKGGTVKPEYENYLTTSTQALGATASEAIGNVVKGSDSIISGTVTNAVENKTTEVKNKLNAEKTKITDETKKTVADVKASANKTKEDFKKSAEETKKSANEEIDKAKQSLNNLLNK</sequence>
<dbReference type="AlphaFoldDB" id="A0A1N6DTM1"/>
<dbReference type="EMBL" id="FSRK01000001">
    <property type="protein sequence ID" value="SIN74111.1"/>
    <property type="molecule type" value="Genomic_DNA"/>
</dbReference>
<dbReference type="Proteomes" id="UP000185207">
    <property type="component" value="Unassembled WGS sequence"/>
</dbReference>
<reference evidence="3" key="1">
    <citation type="submission" date="2016-11" db="EMBL/GenBank/DDBJ databases">
        <authorList>
            <person name="Varghese N."/>
            <person name="Submissions S."/>
        </authorList>
    </citation>
    <scope>NUCLEOTIDE SEQUENCE [LARGE SCALE GENOMIC DNA]</scope>
    <source>
        <strain evidence="3">DSM 27623</strain>
    </source>
</reference>
<accession>A0A1N6DTM1</accession>
<evidence type="ECO:0000256" key="1">
    <source>
        <dbReference type="SAM" id="MobiDB-lite"/>
    </source>
</evidence>
<organism evidence="2 3">
    <name type="scientific">Epilithonimonas zeae</name>
    <dbReference type="NCBI Taxonomy" id="1416779"/>
    <lineage>
        <taxon>Bacteria</taxon>
        <taxon>Pseudomonadati</taxon>
        <taxon>Bacteroidota</taxon>
        <taxon>Flavobacteriia</taxon>
        <taxon>Flavobacteriales</taxon>
        <taxon>Weeksellaceae</taxon>
        <taxon>Chryseobacterium group</taxon>
        <taxon>Epilithonimonas</taxon>
    </lineage>
</organism>
<keyword evidence="3" id="KW-1185">Reference proteome</keyword>
<feature type="compositionally biased region" description="Basic and acidic residues" evidence="1">
    <location>
        <begin position="167"/>
        <end position="191"/>
    </location>
</feature>
<protein>
    <submittedName>
        <fullName evidence="2">Uncharacterized protein</fullName>
    </submittedName>
</protein>